<name>A0A377PPR5_HAFAL</name>
<gene>
    <name evidence="2" type="ORF">NCTC8105_04837</name>
</gene>
<dbReference type="InterPro" id="IPR041687">
    <property type="entry name" value="HTH_46"/>
</dbReference>
<sequence length="228" mass="25817">MKGLDDEPFLYGYPIQLKKPVDDIERLITCLQPISLALALHKGESIKLITSIDEKQGEKECAVILLVKGEINLWSVVTDRRLVATAQAPAVFGLMGSSFRNDTYKLIPKSGCELYCLSRDIAIDRIAKQGLIREVLNYYSYMSDYQARTSNLLINRTTYEIVCALLQEINIIPYEKRIKISVINYILVRSKLARSGVAKILSDLRFGGYIEIQYGKLKGILKPFPCVY</sequence>
<feature type="domain" description="IprA winged helix-turn-helix" evidence="1">
    <location>
        <begin position="158"/>
        <end position="225"/>
    </location>
</feature>
<reference evidence="2 3" key="1">
    <citation type="submission" date="2018-06" db="EMBL/GenBank/DDBJ databases">
        <authorList>
            <consortium name="Pathogen Informatics"/>
            <person name="Doyle S."/>
        </authorList>
    </citation>
    <scope>NUCLEOTIDE SEQUENCE [LARGE SCALE GENOMIC DNA]</scope>
    <source>
        <strain evidence="2 3">NCTC8105</strain>
    </source>
</reference>
<dbReference type="InterPro" id="IPR014710">
    <property type="entry name" value="RmlC-like_jellyroll"/>
</dbReference>
<dbReference type="Pfam" id="PF15977">
    <property type="entry name" value="HTH_46"/>
    <property type="match status" value="1"/>
</dbReference>
<evidence type="ECO:0000313" key="2">
    <source>
        <dbReference type="EMBL" id="STQ82618.1"/>
    </source>
</evidence>
<dbReference type="Gene3D" id="2.60.120.10">
    <property type="entry name" value="Jelly Rolls"/>
    <property type="match status" value="1"/>
</dbReference>
<evidence type="ECO:0000313" key="3">
    <source>
        <dbReference type="Proteomes" id="UP000254821"/>
    </source>
</evidence>
<keyword evidence="2" id="KW-0238">DNA-binding</keyword>
<dbReference type="GO" id="GO:0003677">
    <property type="term" value="F:DNA binding"/>
    <property type="evidence" value="ECO:0007669"/>
    <property type="project" value="UniProtKB-KW"/>
</dbReference>
<dbReference type="RefSeq" id="WP_043489610.1">
    <property type="nucleotide sequence ID" value="NZ_CALJTU010000026.1"/>
</dbReference>
<proteinExistence type="predicted"/>
<dbReference type="EMBL" id="UGHP01000001">
    <property type="protein sequence ID" value="STQ82618.1"/>
    <property type="molecule type" value="Genomic_DNA"/>
</dbReference>
<dbReference type="Proteomes" id="UP000254821">
    <property type="component" value="Unassembled WGS sequence"/>
</dbReference>
<evidence type="ECO:0000259" key="1">
    <source>
        <dbReference type="Pfam" id="PF15977"/>
    </source>
</evidence>
<accession>A0A377PPR5</accession>
<organism evidence="2 3">
    <name type="scientific">Hafnia alvei</name>
    <dbReference type="NCBI Taxonomy" id="569"/>
    <lineage>
        <taxon>Bacteria</taxon>
        <taxon>Pseudomonadati</taxon>
        <taxon>Pseudomonadota</taxon>
        <taxon>Gammaproteobacteria</taxon>
        <taxon>Enterobacterales</taxon>
        <taxon>Hafniaceae</taxon>
        <taxon>Hafnia</taxon>
    </lineage>
</organism>
<protein>
    <submittedName>
        <fullName evidence="2">Putative DNA-binding transcriptional regulator</fullName>
    </submittedName>
</protein>
<dbReference type="AlphaFoldDB" id="A0A377PPR5"/>